<dbReference type="Proteomes" id="UP000018467">
    <property type="component" value="Unassembled WGS sequence"/>
</dbReference>
<dbReference type="STRING" id="7994.ENSAMXP00000048087"/>
<dbReference type="InterPro" id="IPR036179">
    <property type="entry name" value="Ig-like_dom_sf"/>
</dbReference>
<dbReference type="SUPFAM" id="SSF48726">
    <property type="entry name" value="Immunoglobulin"/>
    <property type="match status" value="1"/>
</dbReference>
<evidence type="ECO:0000313" key="6">
    <source>
        <dbReference type="Ensembl" id="ENSAMXP00000048087.1"/>
    </source>
</evidence>
<dbReference type="PANTHER" id="PTHR11860">
    <property type="entry name" value="POLYMERIC-IMMUNOGLOBULIN RECEPTOR"/>
    <property type="match status" value="1"/>
</dbReference>
<feature type="chain" id="PRO_5017423561" description="Immunoglobulin V-set domain-containing protein" evidence="4">
    <location>
        <begin position="21"/>
        <end position="147"/>
    </location>
</feature>
<organism evidence="6 7">
    <name type="scientific">Astyanax mexicanus</name>
    <name type="common">Blind cave fish</name>
    <name type="synonym">Astyanax fasciatus mexicanus</name>
    <dbReference type="NCBI Taxonomy" id="7994"/>
    <lineage>
        <taxon>Eukaryota</taxon>
        <taxon>Metazoa</taxon>
        <taxon>Chordata</taxon>
        <taxon>Craniata</taxon>
        <taxon>Vertebrata</taxon>
        <taxon>Euteleostomi</taxon>
        <taxon>Actinopterygii</taxon>
        <taxon>Neopterygii</taxon>
        <taxon>Teleostei</taxon>
        <taxon>Ostariophysi</taxon>
        <taxon>Characiformes</taxon>
        <taxon>Characoidei</taxon>
        <taxon>Acestrorhamphidae</taxon>
        <taxon>Acestrorhamphinae</taxon>
        <taxon>Astyanax</taxon>
    </lineage>
</organism>
<proteinExistence type="predicted"/>
<dbReference type="Pfam" id="PF07686">
    <property type="entry name" value="V-set"/>
    <property type="match status" value="1"/>
</dbReference>
<dbReference type="InterPro" id="IPR050671">
    <property type="entry name" value="CD300_family_receptors"/>
</dbReference>
<dbReference type="GO" id="GO:0005886">
    <property type="term" value="C:plasma membrane"/>
    <property type="evidence" value="ECO:0007669"/>
    <property type="project" value="TreeGrafter"/>
</dbReference>
<dbReference type="GeneTree" id="ENSGT00950000182977"/>
<accession>A0A3B1K0A1</accession>
<keyword evidence="3" id="KW-0472">Membrane</keyword>
<keyword evidence="7" id="KW-1185">Reference proteome</keyword>
<keyword evidence="2" id="KW-0812">Transmembrane</keyword>
<dbReference type="GO" id="GO:0004888">
    <property type="term" value="F:transmembrane signaling receptor activity"/>
    <property type="evidence" value="ECO:0007669"/>
    <property type="project" value="TreeGrafter"/>
</dbReference>
<evidence type="ECO:0000313" key="7">
    <source>
        <dbReference type="Proteomes" id="UP000018467"/>
    </source>
</evidence>
<dbReference type="PANTHER" id="PTHR11860:SF118">
    <property type="entry name" value="CMRF35-LIKE MOLECULE 3-RELATED"/>
    <property type="match status" value="1"/>
</dbReference>
<feature type="domain" description="Immunoglobulin V-set" evidence="5">
    <location>
        <begin position="15"/>
        <end position="116"/>
    </location>
</feature>
<evidence type="ECO:0000256" key="3">
    <source>
        <dbReference type="ARBA" id="ARBA00023136"/>
    </source>
</evidence>
<dbReference type="InParanoid" id="A0A3B1K0A1"/>
<evidence type="ECO:0000259" key="5">
    <source>
        <dbReference type="Pfam" id="PF07686"/>
    </source>
</evidence>
<keyword evidence="4" id="KW-0732">Signal</keyword>
<evidence type="ECO:0000256" key="1">
    <source>
        <dbReference type="ARBA" id="ARBA00004370"/>
    </source>
</evidence>
<feature type="signal peptide" evidence="4">
    <location>
        <begin position="1"/>
        <end position="20"/>
    </location>
</feature>
<dbReference type="Gene3D" id="2.60.40.10">
    <property type="entry name" value="Immunoglobulins"/>
    <property type="match status" value="1"/>
</dbReference>
<dbReference type="InterPro" id="IPR013106">
    <property type="entry name" value="Ig_V-set"/>
</dbReference>
<sequence length="147" mass="16997">MKILLIFTLYLISASSEVRGYSGGGVLIKCKYDREYTSNKKYFCKDSRPNCDDLIKTDAKDKWVNIGRFSLIDKPSSAEFWVMIRELTVEDSGMYQCGVDRENRLDKSTKVELKIHEGNTIKIMNYVIFSSVRTDSLQRLFLNMLVP</sequence>
<evidence type="ECO:0000256" key="4">
    <source>
        <dbReference type="SAM" id="SignalP"/>
    </source>
</evidence>
<name>A0A3B1K0A1_ASTMX</name>
<dbReference type="InterPro" id="IPR013783">
    <property type="entry name" value="Ig-like_fold"/>
</dbReference>
<reference evidence="7" key="2">
    <citation type="journal article" date="2014" name="Nat. Commun.">
        <title>The cavefish genome reveals candidate genes for eye loss.</title>
        <authorList>
            <person name="McGaugh S.E."/>
            <person name="Gross J.B."/>
            <person name="Aken B."/>
            <person name="Blin M."/>
            <person name="Borowsky R."/>
            <person name="Chalopin D."/>
            <person name="Hinaux H."/>
            <person name="Jeffery W.R."/>
            <person name="Keene A."/>
            <person name="Ma L."/>
            <person name="Minx P."/>
            <person name="Murphy D."/>
            <person name="O'Quin K.E."/>
            <person name="Retaux S."/>
            <person name="Rohner N."/>
            <person name="Searle S.M."/>
            <person name="Stahl B.A."/>
            <person name="Tabin C."/>
            <person name="Volff J.N."/>
            <person name="Yoshizawa M."/>
            <person name="Warren W.C."/>
        </authorList>
    </citation>
    <scope>NUCLEOTIDE SEQUENCE [LARGE SCALE GENOMIC DNA]</scope>
    <source>
        <strain evidence="7">female</strain>
    </source>
</reference>
<comment type="subcellular location">
    <subcellularLocation>
        <location evidence="1">Membrane</location>
    </subcellularLocation>
</comment>
<reference evidence="6" key="3">
    <citation type="submission" date="2025-08" db="UniProtKB">
        <authorList>
            <consortium name="Ensembl"/>
        </authorList>
    </citation>
    <scope>IDENTIFICATION</scope>
</reference>
<reference evidence="7" key="1">
    <citation type="submission" date="2013-03" db="EMBL/GenBank/DDBJ databases">
        <authorList>
            <person name="Jeffery W."/>
            <person name="Warren W."/>
            <person name="Wilson R.K."/>
        </authorList>
    </citation>
    <scope>NUCLEOTIDE SEQUENCE</scope>
    <source>
        <strain evidence="7">female</strain>
    </source>
</reference>
<evidence type="ECO:0000256" key="2">
    <source>
        <dbReference type="ARBA" id="ARBA00022692"/>
    </source>
</evidence>
<reference evidence="6" key="4">
    <citation type="submission" date="2025-09" db="UniProtKB">
        <authorList>
            <consortium name="Ensembl"/>
        </authorList>
    </citation>
    <scope>IDENTIFICATION</scope>
</reference>
<dbReference type="AlphaFoldDB" id="A0A3B1K0A1"/>
<protein>
    <recommendedName>
        <fullName evidence="5">Immunoglobulin V-set domain-containing protein</fullName>
    </recommendedName>
</protein>
<dbReference type="CDD" id="cd05716">
    <property type="entry name" value="IgV_pIgR_like"/>
    <property type="match status" value="1"/>
</dbReference>
<dbReference type="Ensembl" id="ENSAMXT00000047077.1">
    <property type="protein sequence ID" value="ENSAMXP00000048087.1"/>
    <property type="gene ID" value="ENSAMXG00000031587.1"/>
</dbReference>